<dbReference type="Gene3D" id="3.40.30.10">
    <property type="entry name" value="Glutaredoxin"/>
    <property type="match status" value="1"/>
</dbReference>
<evidence type="ECO:0000256" key="4">
    <source>
        <dbReference type="ARBA" id="ARBA00022559"/>
    </source>
</evidence>
<protein>
    <recommendedName>
        <fullName evidence="3">glutaredoxin-dependent peroxiredoxin</fullName>
        <ecNumber evidence="3">1.11.1.25</ecNumber>
    </recommendedName>
    <alternativeName>
        <fullName evidence="8">Glutaredoxin-dependent peroxiredoxin</fullName>
    </alternativeName>
</protein>
<evidence type="ECO:0000256" key="6">
    <source>
        <dbReference type="ARBA" id="ARBA00023002"/>
    </source>
</evidence>
<dbReference type="EMBL" id="GGEC01013644">
    <property type="protein sequence ID" value="MBW94127.1"/>
    <property type="molecule type" value="Transcribed_RNA"/>
</dbReference>
<keyword evidence="5" id="KW-0049">Antioxidant</keyword>
<dbReference type="EC" id="1.11.1.25" evidence="3"/>
<dbReference type="PANTHER" id="PTHR10430">
    <property type="entry name" value="PEROXIREDOXIN"/>
    <property type="match status" value="1"/>
</dbReference>
<reference evidence="11" key="1">
    <citation type="submission" date="2018-02" db="EMBL/GenBank/DDBJ databases">
        <title>Rhizophora mucronata_Transcriptome.</title>
        <authorList>
            <person name="Meera S.P."/>
            <person name="Sreeshan A."/>
            <person name="Augustine A."/>
        </authorList>
    </citation>
    <scope>NUCLEOTIDE SEQUENCE</scope>
    <source>
        <tissue evidence="11">Leaf</tissue>
    </source>
</reference>
<sequence length="67" mass="7118">MAPIAVGDKLPEGTLAYFDEDDELQQVSIHSLAAGKKVVVIGVPGAFTPTCRSKSYLIFLFASGIHP</sequence>
<comment type="similarity">
    <text evidence="2">Belongs to the peroxiredoxin family. Prx5 subfamily.</text>
</comment>
<dbReference type="InterPro" id="IPR013740">
    <property type="entry name" value="Redoxin"/>
</dbReference>
<dbReference type="GO" id="GO:0045454">
    <property type="term" value="P:cell redox homeostasis"/>
    <property type="evidence" value="ECO:0007669"/>
    <property type="project" value="TreeGrafter"/>
</dbReference>
<accession>A0A2P2JKX4</accession>
<dbReference type="GO" id="GO:0042744">
    <property type="term" value="P:hydrogen peroxide catabolic process"/>
    <property type="evidence" value="ECO:0007669"/>
    <property type="project" value="TreeGrafter"/>
</dbReference>
<keyword evidence="7" id="KW-0676">Redox-active center</keyword>
<proteinExistence type="inferred from homology"/>
<organism evidence="11">
    <name type="scientific">Rhizophora mucronata</name>
    <name type="common">Asiatic mangrove</name>
    <dbReference type="NCBI Taxonomy" id="61149"/>
    <lineage>
        <taxon>Eukaryota</taxon>
        <taxon>Viridiplantae</taxon>
        <taxon>Streptophyta</taxon>
        <taxon>Embryophyta</taxon>
        <taxon>Tracheophyta</taxon>
        <taxon>Spermatophyta</taxon>
        <taxon>Magnoliopsida</taxon>
        <taxon>eudicotyledons</taxon>
        <taxon>Gunneridae</taxon>
        <taxon>Pentapetalae</taxon>
        <taxon>rosids</taxon>
        <taxon>fabids</taxon>
        <taxon>Malpighiales</taxon>
        <taxon>Rhizophoraceae</taxon>
        <taxon>Rhizophora</taxon>
    </lineage>
</organism>
<keyword evidence="4" id="KW-0575">Peroxidase</keyword>
<dbReference type="GO" id="GO:0005737">
    <property type="term" value="C:cytoplasm"/>
    <property type="evidence" value="ECO:0007669"/>
    <property type="project" value="TreeGrafter"/>
</dbReference>
<evidence type="ECO:0000256" key="5">
    <source>
        <dbReference type="ARBA" id="ARBA00022862"/>
    </source>
</evidence>
<keyword evidence="6" id="KW-0560">Oxidoreductase</keyword>
<dbReference type="GO" id="GO:0034599">
    <property type="term" value="P:cellular response to oxidative stress"/>
    <property type="evidence" value="ECO:0007669"/>
    <property type="project" value="InterPro"/>
</dbReference>
<evidence type="ECO:0000256" key="2">
    <source>
        <dbReference type="ARBA" id="ARBA00010505"/>
    </source>
</evidence>
<dbReference type="PANTHER" id="PTHR10430:SF8">
    <property type="entry name" value="PEROXIREDOXIN-2A-RELATED"/>
    <property type="match status" value="1"/>
</dbReference>
<evidence type="ECO:0000256" key="7">
    <source>
        <dbReference type="ARBA" id="ARBA00023284"/>
    </source>
</evidence>
<evidence type="ECO:0000256" key="9">
    <source>
        <dbReference type="PIRSR" id="PIRSR637944-1"/>
    </source>
</evidence>
<feature type="domain" description="Redoxin" evidence="10">
    <location>
        <begin position="6"/>
        <end position="55"/>
    </location>
</feature>
<evidence type="ECO:0000256" key="8">
    <source>
        <dbReference type="ARBA" id="ARBA00031688"/>
    </source>
</evidence>
<feature type="active site" description="Cysteine sulfenic acid (-SOH) intermediate" evidence="9">
    <location>
        <position position="51"/>
    </location>
</feature>
<evidence type="ECO:0000256" key="1">
    <source>
        <dbReference type="ARBA" id="ARBA00001711"/>
    </source>
</evidence>
<dbReference type="AlphaFoldDB" id="A0A2P2JKX4"/>
<dbReference type="Pfam" id="PF08534">
    <property type="entry name" value="Redoxin"/>
    <property type="match status" value="1"/>
</dbReference>
<evidence type="ECO:0000313" key="11">
    <source>
        <dbReference type="EMBL" id="MBW94127.1"/>
    </source>
</evidence>
<dbReference type="SUPFAM" id="SSF52833">
    <property type="entry name" value="Thioredoxin-like"/>
    <property type="match status" value="1"/>
</dbReference>
<evidence type="ECO:0000259" key="10">
    <source>
        <dbReference type="Pfam" id="PF08534"/>
    </source>
</evidence>
<comment type="catalytic activity">
    <reaction evidence="1">
        <text>[glutaredoxin]-dithiol + a hydroperoxide = [glutaredoxin]-disulfide + an alcohol + H2O</text>
        <dbReference type="Rhea" id="RHEA:62624"/>
        <dbReference type="Rhea" id="RHEA-COMP:10729"/>
        <dbReference type="Rhea" id="RHEA-COMP:10730"/>
        <dbReference type="ChEBI" id="CHEBI:15377"/>
        <dbReference type="ChEBI" id="CHEBI:29950"/>
        <dbReference type="ChEBI" id="CHEBI:30879"/>
        <dbReference type="ChEBI" id="CHEBI:35924"/>
        <dbReference type="ChEBI" id="CHEBI:50058"/>
        <dbReference type="EC" id="1.11.1.25"/>
    </reaction>
</comment>
<dbReference type="InterPro" id="IPR036249">
    <property type="entry name" value="Thioredoxin-like_sf"/>
</dbReference>
<name>A0A2P2JKX4_RHIMU</name>
<dbReference type="InterPro" id="IPR037944">
    <property type="entry name" value="PRX5-like"/>
</dbReference>
<evidence type="ECO:0000256" key="3">
    <source>
        <dbReference type="ARBA" id="ARBA00013016"/>
    </source>
</evidence>
<dbReference type="GO" id="GO:0008379">
    <property type="term" value="F:thioredoxin peroxidase activity"/>
    <property type="evidence" value="ECO:0007669"/>
    <property type="project" value="InterPro"/>
</dbReference>